<proteinExistence type="predicted"/>
<keyword evidence="3" id="KW-1185">Reference proteome</keyword>
<dbReference type="AlphaFoldDB" id="A0A9X1NDR0"/>
<keyword evidence="1" id="KW-0472">Membrane</keyword>
<gene>
    <name evidence="2" type="ORF">LR394_14930</name>
</gene>
<name>A0A9X1NDR0_9ACTN</name>
<accession>A0A9X1NDR0</accession>
<sequence>MGGDLAINLAASALFGGLLWLAGMLGRYRRRARTRRFFGLAPGERASVVVGKDTWGRDGSVSRGDVAAMVEVAVVVKSCDAEPDFLMHQDARTGLGEKTEFCVGGPSSNRRSEALLRRFLPGFQEVVRDERSAFRVGAREFEYERGESAVVLVARLYQGVDQLYQGADQLYQGVGRPGKPLFLIVGQTAIANHAGARHLAREGRKLAAKYAPGQQFCVALRLVEPRSYGNNLVEFVGDLSLDAFAARETAD</sequence>
<protein>
    <submittedName>
        <fullName evidence="2">Uncharacterized protein</fullName>
    </submittedName>
</protein>
<keyword evidence="1" id="KW-0812">Transmembrane</keyword>
<comment type="caution">
    <text evidence="2">The sequence shown here is derived from an EMBL/GenBank/DDBJ whole genome shotgun (WGS) entry which is preliminary data.</text>
</comment>
<reference evidence="2" key="1">
    <citation type="submission" date="2021-11" db="EMBL/GenBank/DDBJ databases">
        <title>Streptomyces corallinus and Kineosporia corallina sp. nov., two new coral-derived marine actinobacteria.</title>
        <authorList>
            <person name="Buangrab K."/>
            <person name="Sutthacheep M."/>
            <person name="Yeemin T."/>
            <person name="Harunari E."/>
            <person name="Igarashi Y."/>
            <person name="Sripreechasak P."/>
            <person name="Kanchanasin P."/>
            <person name="Tanasupawat S."/>
            <person name="Phongsopitanun W."/>
        </authorList>
    </citation>
    <scope>NUCLEOTIDE SEQUENCE</scope>
    <source>
        <strain evidence="2">JCM 31032</strain>
    </source>
</reference>
<evidence type="ECO:0000256" key="1">
    <source>
        <dbReference type="SAM" id="Phobius"/>
    </source>
</evidence>
<feature type="transmembrane region" description="Helical" evidence="1">
    <location>
        <begin position="6"/>
        <end position="26"/>
    </location>
</feature>
<dbReference type="RefSeq" id="WP_231442166.1">
    <property type="nucleotide sequence ID" value="NZ_JAJOMB010000007.1"/>
</dbReference>
<dbReference type="Proteomes" id="UP001138997">
    <property type="component" value="Unassembled WGS sequence"/>
</dbReference>
<organism evidence="2 3">
    <name type="scientific">Kineosporia babensis</name>
    <dbReference type="NCBI Taxonomy" id="499548"/>
    <lineage>
        <taxon>Bacteria</taxon>
        <taxon>Bacillati</taxon>
        <taxon>Actinomycetota</taxon>
        <taxon>Actinomycetes</taxon>
        <taxon>Kineosporiales</taxon>
        <taxon>Kineosporiaceae</taxon>
        <taxon>Kineosporia</taxon>
    </lineage>
</organism>
<dbReference type="EMBL" id="JAJOMB010000007">
    <property type="protein sequence ID" value="MCD5312200.1"/>
    <property type="molecule type" value="Genomic_DNA"/>
</dbReference>
<keyword evidence="1" id="KW-1133">Transmembrane helix</keyword>
<evidence type="ECO:0000313" key="3">
    <source>
        <dbReference type="Proteomes" id="UP001138997"/>
    </source>
</evidence>
<evidence type="ECO:0000313" key="2">
    <source>
        <dbReference type="EMBL" id="MCD5312200.1"/>
    </source>
</evidence>